<comment type="caution">
    <text evidence="4">The sequence shown here is derived from an EMBL/GenBank/DDBJ whole genome shotgun (WGS) entry which is preliminary data.</text>
</comment>
<dbReference type="InterPro" id="IPR016032">
    <property type="entry name" value="Sig_transdc_resp-reg_C-effctor"/>
</dbReference>
<keyword evidence="5" id="KW-1185">Reference proteome</keyword>
<evidence type="ECO:0000259" key="3">
    <source>
        <dbReference type="PROSITE" id="PS51755"/>
    </source>
</evidence>
<dbReference type="SMART" id="SM00862">
    <property type="entry name" value="Trans_reg_C"/>
    <property type="match status" value="1"/>
</dbReference>
<dbReference type="Proteomes" id="UP000317940">
    <property type="component" value="Unassembled WGS sequence"/>
</dbReference>
<feature type="domain" description="OmpR/PhoB-type" evidence="3">
    <location>
        <begin position="19"/>
        <end position="116"/>
    </location>
</feature>
<protein>
    <submittedName>
        <fullName evidence="4">Transcriptional regulator</fullName>
    </submittedName>
</protein>
<name>A0A561UPR9_9ACTN</name>
<dbReference type="GO" id="GO:0000160">
    <property type="term" value="P:phosphorelay signal transduction system"/>
    <property type="evidence" value="ECO:0007669"/>
    <property type="project" value="InterPro"/>
</dbReference>
<accession>A0A561UPR9</accession>
<reference evidence="4 5" key="1">
    <citation type="submission" date="2019-06" db="EMBL/GenBank/DDBJ databases">
        <title>Sequencing the genomes of 1000 actinobacteria strains.</title>
        <authorList>
            <person name="Klenk H.-P."/>
        </authorList>
    </citation>
    <scope>NUCLEOTIDE SEQUENCE [LARGE SCALE GENOMIC DNA]</scope>
    <source>
        <strain evidence="4 5">DSM 44826</strain>
    </source>
</reference>
<dbReference type="RefSeq" id="WP_145907551.1">
    <property type="nucleotide sequence ID" value="NZ_BAAAMZ010000007.1"/>
</dbReference>
<evidence type="ECO:0000313" key="4">
    <source>
        <dbReference type="EMBL" id="TWG01352.1"/>
    </source>
</evidence>
<dbReference type="CDD" id="cd00383">
    <property type="entry name" value="trans_reg_C"/>
    <property type="match status" value="1"/>
</dbReference>
<keyword evidence="1 2" id="KW-0238">DNA-binding</keyword>
<sequence length="123" mass="13805">MAIRYPRLDVVFSANHPDVPRTELPGLVVDVDQRTVLVDGRPIELPFLEFELLAHLVASPLRVHSRGQLMEAIWGRPDNGDTRTIATHIARIRRKLGPGHRDAIATVRQVGYKYDPRLVQAAA</sequence>
<dbReference type="SUPFAM" id="SSF46894">
    <property type="entry name" value="C-terminal effector domain of the bipartite response regulators"/>
    <property type="match status" value="1"/>
</dbReference>
<dbReference type="InterPro" id="IPR036388">
    <property type="entry name" value="WH-like_DNA-bd_sf"/>
</dbReference>
<evidence type="ECO:0000256" key="1">
    <source>
        <dbReference type="ARBA" id="ARBA00023125"/>
    </source>
</evidence>
<proteinExistence type="predicted"/>
<dbReference type="Gene3D" id="1.10.10.10">
    <property type="entry name" value="Winged helix-like DNA-binding domain superfamily/Winged helix DNA-binding domain"/>
    <property type="match status" value="1"/>
</dbReference>
<dbReference type="GO" id="GO:0003677">
    <property type="term" value="F:DNA binding"/>
    <property type="evidence" value="ECO:0007669"/>
    <property type="project" value="UniProtKB-UniRule"/>
</dbReference>
<dbReference type="PROSITE" id="PS51755">
    <property type="entry name" value="OMPR_PHOB"/>
    <property type="match status" value="1"/>
</dbReference>
<dbReference type="OrthoDB" id="8927943at2"/>
<gene>
    <name evidence="4" type="ORF">FHX73_115245</name>
</gene>
<organism evidence="4 5">
    <name type="scientific">Kitasatospora viridis</name>
    <dbReference type="NCBI Taxonomy" id="281105"/>
    <lineage>
        <taxon>Bacteria</taxon>
        <taxon>Bacillati</taxon>
        <taxon>Actinomycetota</taxon>
        <taxon>Actinomycetes</taxon>
        <taxon>Kitasatosporales</taxon>
        <taxon>Streptomycetaceae</taxon>
        <taxon>Kitasatospora</taxon>
    </lineage>
</organism>
<dbReference type="EMBL" id="VIWT01000001">
    <property type="protein sequence ID" value="TWG01352.1"/>
    <property type="molecule type" value="Genomic_DNA"/>
</dbReference>
<feature type="DNA-binding region" description="OmpR/PhoB-type" evidence="2">
    <location>
        <begin position="19"/>
        <end position="116"/>
    </location>
</feature>
<dbReference type="AlphaFoldDB" id="A0A561UPR9"/>
<evidence type="ECO:0000313" key="5">
    <source>
        <dbReference type="Proteomes" id="UP000317940"/>
    </source>
</evidence>
<dbReference type="GO" id="GO:0006355">
    <property type="term" value="P:regulation of DNA-templated transcription"/>
    <property type="evidence" value="ECO:0007669"/>
    <property type="project" value="InterPro"/>
</dbReference>
<evidence type="ECO:0000256" key="2">
    <source>
        <dbReference type="PROSITE-ProRule" id="PRU01091"/>
    </source>
</evidence>
<dbReference type="InterPro" id="IPR001867">
    <property type="entry name" value="OmpR/PhoB-type_DNA-bd"/>
</dbReference>
<dbReference type="Pfam" id="PF00486">
    <property type="entry name" value="Trans_reg_C"/>
    <property type="match status" value="1"/>
</dbReference>